<comment type="subunit">
    <text evidence="8">Efficient DNA binding requires dimerization with another bHLH protein. Binds DNA as a homodimer or a heterodimer with MAX.</text>
</comment>
<proteinExistence type="predicted"/>
<dbReference type="PROSITE" id="PS50888">
    <property type="entry name" value="BHLH"/>
    <property type="match status" value="1"/>
</dbReference>
<dbReference type="GO" id="GO:0000978">
    <property type="term" value="F:RNA polymerase II cis-regulatory region sequence-specific DNA binding"/>
    <property type="evidence" value="ECO:0007669"/>
    <property type="project" value="TreeGrafter"/>
</dbReference>
<dbReference type="CDD" id="cd11402">
    <property type="entry name" value="bHLHzip_Mnt"/>
    <property type="match status" value="1"/>
</dbReference>
<evidence type="ECO:0000256" key="10">
    <source>
        <dbReference type="ARBA" id="ARBA00083368"/>
    </source>
</evidence>
<gene>
    <name evidence="13" type="ORF">LOTGIDRAFT_237546</name>
</gene>
<evidence type="ECO:0000259" key="12">
    <source>
        <dbReference type="PROSITE" id="PS50888"/>
    </source>
</evidence>
<dbReference type="GO" id="GO:0005634">
    <property type="term" value="C:nucleus"/>
    <property type="evidence" value="ECO:0007669"/>
    <property type="project" value="UniProtKB-SubCell"/>
</dbReference>
<keyword evidence="3" id="KW-0805">Transcription regulation</keyword>
<dbReference type="OrthoDB" id="419455at2759"/>
<accession>V4B9M2</accession>
<evidence type="ECO:0000313" key="14">
    <source>
        <dbReference type="Proteomes" id="UP000030746"/>
    </source>
</evidence>
<feature type="compositionally biased region" description="Basic residues" evidence="11">
    <location>
        <begin position="202"/>
        <end position="214"/>
    </location>
</feature>
<evidence type="ECO:0000256" key="2">
    <source>
        <dbReference type="ARBA" id="ARBA00022491"/>
    </source>
</evidence>
<keyword evidence="2" id="KW-0678">Repressor</keyword>
<keyword evidence="14" id="KW-1185">Reference proteome</keyword>
<dbReference type="RefSeq" id="XP_009045216.1">
    <property type="nucleotide sequence ID" value="XM_009046968.1"/>
</dbReference>
<dbReference type="OMA" id="EVDINQW"/>
<dbReference type="Proteomes" id="UP000030746">
    <property type="component" value="Unassembled WGS sequence"/>
</dbReference>
<feature type="domain" description="BHLH" evidence="12">
    <location>
        <begin position="75"/>
        <end position="126"/>
    </location>
</feature>
<reference evidence="13 14" key="1">
    <citation type="journal article" date="2013" name="Nature">
        <title>Insights into bilaterian evolution from three spiralian genomes.</title>
        <authorList>
            <person name="Simakov O."/>
            <person name="Marletaz F."/>
            <person name="Cho S.J."/>
            <person name="Edsinger-Gonzales E."/>
            <person name="Havlak P."/>
            <person name="Hellsten U."/>
            <person name="Kuo D.H."/>
            <person name="Larsson T."/>
            <person name="Lv J."/>
            <person name="Arendt D."/>
            <person name="Savage R."/>
            <person name="Osoegawa K."/>
            <person name="de Jong P."/>
            <person name="Grimwood J."/>
            <person name="Chapman J.A."/>
            <person name="Shapiro H."/>
            <person name="Aerts A."/>
            <person name="Otillar R.P."/>
            <person name="Terry A.Y."/>
            <person name="Boore J.L."/>
            <person name="Grigoriev I.V."/>
            <person name="Lindberg D.R."/>
            <person name="Seaver E.C."/>
            <person name="Weisblat D.A."/>
            <person name="Putnam N.H."/>
            <person name="Rokhsar D.S."/>
        </authorList>
    </citation>
    <scope>NUCLEOTIDE SEQUENCE [LARGE SCALE GENOMIC DNA]</scope>
</reference>
<keyword evidence="4" id="KW-0238">DNA-binding</keyword>
<dbReference type="FunFam" id="4.10.280.10:FF:000034">
    <property type="entry name" value="MAX network transcriptional repressor"/>
    <property type="match status" value="1"/>
</dbReference>
<dbReference type="AlphaFoldDB" id="V4B9M2"/>
<evidence type="ECO:0000313" key="13">
    <source>
        <dbReference type="EMBL" id="ESP04131.1"/>
    </source>
</evidence>
<evidence type="ECO:0000256" key="7">
    <source>
        <dbReference type="ARBA" id="ARBA00057176"/>
    </source>
</evidence>
<sequence>MSLDTLLEAAEYIEWSAHSKTRETGSPEGEIMTFIKSEMDEEHEDDGNSSLDGSLEGHHQFDDNNKEKRRAGGAGTRETHNKLEKNRRAHLKECFDLLKVQVPYMEEKKTSNLSILRGALKFIQNLKRKERDLEKDLQSLSNEKCRLREKIAKLKVDLAKMNMDVDLTKWMPVNEQETNSTSTASGSGSPIMSDNEDDKLKRPGRKVKSVKVKQGKSSYQVPMIKSIPVKIIKNPRPLAPATSYTTTVSATTPTMATHIRPPVTQLLQQTLSKRQALQKQREKQTVTQSMPACTMNTSSIVPPVMNQLLRQQLSFPVSSTQVQILSTGLNGSPSLNSKGTKSNMLQSTTTSTTVGVPNALTRTSAAMVSSTRIVPMPSTQSMSTLSALSQLTAVAGLGHTKTVQSSVASPTFSTILSNNNMNRPTNQLITTMVTPSVTSLANMSAIKPILAPPPPTQLVAGHLLNPMIAQFPRATLTSQAGQTGGQQTLVSLAHMGTVTPMAVVPQLPQALHMTGLTPAQFNSIMNSPQILKQLPILHQPLLHQIQQSPVIGQPMVKPVVMVSLPNVSSSNSSMNITTTS</sequence>
<feature type="compositionally biased region" description="Low complexity" evidence="11">
    <location>
        <begin position="180"/>
        <end position="189"/>
    </location>
</feature>
<dbReference type="InterPro" id="IPR011598">
    <property type="entry name" value="bHLH_dom"/>
</dbReference>
<feature type="compositionally biased region" description="Basic and acidic residues" evidence="11">
    <location>
        <begin position="55"/>
        <end position="66"/>
    </location>
</feature>
<dbReference type="InterPro" id="IPR036638">
    <property type="entry name" value="HLH_DNA-bd_sf"/>
</dbReference>
<dbReference type="CTD" id="20250483"/>
<name>V4B9M2_LOTGI</name>
<keyword evidence="5" id="KW-0804">Transcription</keyword>
<evidence type="ECO:0000256" key="6">
    <source>
        <dbReference type="ARBA" id="ARBA00023242"/>
    </source>
</evidence>
<evidence type="ECO:0000256" key="8">
    <source>
        <dbReference type="ARBA" id="ARBA00062701"/>
    </source>
</evidence>
<dbReference type="Pfam" id="PF00010">
    <property type="entry name" value="HLH"/>
    <property type="match status" value="1"/>
</dbReference>
<evidence type="ECO:0000256" key="4">
    <source>
        <dbReference type="ARBA" id="ARBA00023125"/>
    </source>
</evidence>
<feature type="region of interest" description="Disordered" evidence="11">
    <location>
        <begin position="328"/>
        <end position="351"/>
    </location>
</feature>
<dbReference type="SUPFAM" id="SSF47459">
    <property type="entry name" value="HLH, helix-loop-helix DNA-binding domain"/>
    <property type="match status" value="1"/>
</dbReference>
<comment type="subcellular location">
    <subcellularLocation>
        <location evidence="1">Nucleus</location>
    </subcellularLocation>
</comment>
<dbReference type="HOGENOM" id="CLU_469503_0_0_1"/>
<dbReference type="PANTHER" id="PTHR11969">
    <property type="entry name" value="MAX DIMERIZATION, MAD"/>
    <property type="match status" value="1"/>
</dbReference>
<dbReference type="EMBL" id="KB199882">
    <property type="protein sequence ID" value="ESP04131.1"/>
    <property type="molecule type" value="Genomic_DNA"/>
</dbReference>
<dbReference type="GeneID" id="20250483"/>
<evidence type="ECO:0000256" key="3">
    <source>
        <dbReference type="ARBA" id="ARBA00023015"/>
    </source>
</evidence>
<protein>
    <recommendedName>
        <fullName evidence="9">Max-binding protein MNT</fullName>
    </recommendedName>
    <alternativeName>
        <fullName evidence="10">Myc antagonist MNT</fullName>
    </alternativeName>
</protein>
<evidence type="ECO:0000256" key="11">
    <source>
        <dbReference type="SAM" id="MobiDB-lite"/>
    </source>
</evidence>
<feature type="region of interest" description="Disordered" evidence="11">
    <location>
        <begin position="40"/>
        <end position="85"/>
    </location>
</feature>
<dbReference type="STRING" id="225164.V4B9M2"/>
<dbReference type="PANTHER" id="PTHR11969:SF99">
    <property type="entry name" value="MAX-BINDING PROTEIN MNT"/>
    <property type="match status" value="1"/>
</dbReference>
<dbReference type="SMART" id="SM00353">
    <property type="entry name" value="HLH"/>
    <property type="match status" value="1"/>
</dbReference>
<feature type="region of interest" description="Disordered" evidence="11">
    <location>
        <begin position="170"/>
        <end position="214"/>
    </location>
</feature>
<dbReference type="GO" id="GO:0046983">
    <property type="term" value="F:protein dimerization activity"/>
    <property type="evidence" value="ECO:0007669"/>
    <property type="project" value="InterPro"/>
</dbReference>
<comment type="function">
    <text evidence="7">Binds DNA as a heterodimer with MAX and represses transcription. Binds to the canonical E box sequence 5'-CACGTG-3' and, with higher affinity, to 5'-CACGCG-3'.</text>
</comment>
<evidence type="ECO:0000256" key="1">
    <source>
        <dbReference type="ARBA" id="ARBA00004123"/>
    </source>
</evidence>
<dbReference type="KEGG" id="lgi:LOTGIDRAFT_237546"/>
<keyword evidence="6" id="KW-0539">Nucleus</keyword>
<organism evidence="13 14">
    <name type="scientific">Lottia gigantea</name>
    <name type="common">Giant owl limpet</name>
    <dbReference type="NCBI Taxonomy" id="225164"/>
    <lineage>
        <taxon>Eukaryota</taxon>
        <taxon>Metazoa</taxon>
        <taxon>Spiralia</taxon>
        <taxon>Lophotrochozoa</taxon>
        <taxon>Mollusca</taxon>
        <taxon>Gastropoda</taxon>
        <taxon>Patellogastropoda</taxon>
        <taxon>Lottioidea</taxon>
        <taxon>Lottiidae</taxon>
        <taxon>Lottia</taxon>
    </lineage>
</organism>
<evidence type="ECO:0000256" key="9">
    <source>
        <dbReference type="ARBA" id="ARBA00070444"/>
    </source>
</evidence>
<dbReference type="GO" id="GO:0000981">
    <property type="term" value="F:DNA-binding transcription factor activity, RNA polymerase II-specific"/>
    <property type="evidence" value="ECO:0007669"/>
    <property type="project" value="TreeGrafter"/>
</dbReference>
<dbReference type="Gene3D" id="4.10.280.10">
    <property type="entry name" value="Helix-loop-helix DNA-binding domain"/>
    <property type="match status" value="1"/>
</dbReference>
<evidence type="ECO:0000256" key="5">
    <source>
        <dbReference type="ARBA" id="ARBA00023163"/>
    </source>
</evidence>